<reference evidence="2" key="1">
    <citation type="submission" date="2016-10" db="EMBL/GenBank/DDBJ databases">
        <authorList>
            <person name="Varghese N."/>
            <person name="Submissions S."/>
        </authorList>
    </citation>
    <scope>NUCLEOTIDE SEQUENCE [LARGE SCALE GENOMIC DNA]</scope>
    <source>
        <strain evidence="2">IBRC-M 10655</strain>
    </source>
</reference>
<keyword evidence="2" id="KW-1185">Reference proteome</keyword>
<dbReference type="EMBL" id="FNJB01000003">
    <property type="protein sequence ID" value="SDO47832.1"/>
    <property type="molecule type" value="Genomic_DNA"/>
</dbReference>
<accession>A0A1H0JWH7</accession>
<proteinExistence type="predicted"/>
<dbReference type="STRING" id="504798.SAMN05421871_102811"/>
<evidence type="ECO:0000313" key="2">
    <source>
        <dbReference type="Proteomes" id="UP000199651"/>
    </source>
</evidence>
<gene>
    <name evidence="1" type="ORF">SAMN05192558_103238</name>
</gene>
<dbReference type="Proteomes" id="UP000199651">
    <property type="component" value="Unassembled WGS sequence"/>
</dbReference>
<dbReference type="AlphaFoldDB" id="A0A1H0JWH7"/>
<protein>
    <submittedName>
        <fullName evidence="1">Uncharacterized protein</fullName>
    </submittedName>
</protein>
<name>A0A1H0JWH7_9PSEU</name>
<dbReference type="RefSeq" id="WP_091371943.1">
    <property type="nucleotide sequence ID" value="NZ_FNDV01000002.1"/>
</dbReference>
<organism evidence="1 2">
    <name type="scientific">Actinokineospora alba</name>
    <dbReference type="NCBI Taxonomy" id="504798"/>
    <lineage>
        <taxon>Bacteria</taxon>
        <taxon>Bacillati</taxon>
        <taxon>Actinomycetota</taxon>
        <taxon>Actinomycetes</taxon>
        <taxon>Pseudonocardiales</taxon>
        <taxon>Pseudonocardiaceae</taxon>
        <taxon>Actinokineospora</taxon>
    </lineage>
</organism>
<evidence type="ECO:0000313" key="1">
    <source>
        <dbReference type="EMBL" id="SDO47832.1"/>
    </source>
</evidence>
<sequence length="289" mass="31323">MSAGLGVQVVVETDPEAEERLVEELFTAVLADIGADAEDHDVEDEDEDLEEDDERVVLAVAVARAEGKLLGWASLLGPDEDDPGPTVQWLLLSREIERIKTGMYDEHPATPEEIELLVAMTKAAADHARDAGNDAVVWSDPMADLDAHVAKALGATPDEELGHIWAFEDLASVAAPAGLPAVRTQVATEPTENLPDGTDVITIDVVDTDVELSALIKGRRAMVEEISHHDTEPEVVAAAIHDLVGKIRELNPDVRTLQVHEYDDEVVEDAAELAGMTVAKQLHFYRLDL</sequence>
<dbReference type="OrthoDB" id="4524639at2"/>